<name>W6Q052_PENRF</name>
<sequence>MKLTDRLVPQAYKDTLAVDSEPPFPNIRCFDGT</sequence>
<dbReference type="Proteomes" id="UP000030686">
    <property type="component" value="Unassembled WGS sequence"/>
</dbReference>
<proteinExistence type="predicted"/>
<protein>
    <submittedName>
        <fullName evidence="1">Genomic scaffold, ProqFM164S01</fullName>
    </submittedName>
</protein>
<gene>
    <name evidence="1" type="ORF">PROQFM164_S01g001405</name>
</gene>
<accession>W6Q052</accession>
<evidence type="ECO:0000313" key="2">
    <source>
        <dbReference type="Proteomes" id="UP000030686"/>
    </source>
</evidence>
<reference evidence="1" key="1">
    <citation type="journal article" date="2014" name="Nat. Commun.">
        <title>Multiple recent horizontal transfers of a large genomic region in cheese making fungi.</title>
        <authorList>
            <person name="Cheeseman K."/>
            <person name="Ropars J."/>
            <person name="Renault P."/>
            <person name="Dupont J."/>
            <person name="Gouzy J."/>
            <person name="Branca A."/>
            <person name="Abraham A.L."/>
            <person name="Ceppi M."/>
            <person name="Conseiller E."/>
            <person name="Debuchy R."/>
            <person name="Malagnac F."/>
            <person name="Goarin A."/>
            <person name="Silar P."/>
            <person name="Lacoste S."/>
            <person name="Sallet E."/>
            <person name="Bensimon A."/>
            <person name="Giraud T."/>
            <person name="Brygoo Y."/>
        </authorList>
    </citation>
    <scope>NUCLEOTIDE SEQUENCE [LARGE SCALE GENOMIC DNA]</scope>
    <source>
        <strain evidence="1">FM164</strain>
    </source>
</reference>
<dbReference type="AlphaFoldDB" id="W6Q052"/>
<dbReference type="EMBL" id="HG792015">
    <property type="protein sequence ID" value="CDM27594.1"/>
    <property type="molecule type" value="Genomic_DNA"/>
</dbReference>
<organism evidence="1 2">
    <name type="scientific">Penicillium roqueforti (strain FM164)</name>
    <dbReference type="NCBI Taxonomy" id="1365484"/>
    <lineage>
        <taxon>Eukaryota</taxon>
        <taxon>Fungi</taxon>
        <taxon>Dikarya</taxon>
        <taxon>Ascomycota</taxon>
        <taxon>Pezizomycotina</taxon>
        <taxon>Eurotiomycetes</taxon>
        <taxon>Eurotiomycetidae</taxon>
        <taxon>Eurotiales</taxon>
        <taxon>Aspergillaceae</taxon>
        <taxon>Penicillium</taxon>
    </lineage>
</organism>
<keyword evidence="2" id="KW-1185">Reference proteome</keyword>
<evidence type="ECO:0000313" key="1">
    <source>
        <dbReference type="EMBL" id="CDM27594.1"/>
    </source>
</evidence>